<keyword evidence="2" id="KW-1185">Reference proteome</keyword>
<dbReference type="EMBL" id="BRZM01000037">
    <property type="protein sequence ID" value="GLD59459.1"/>
    <property type="molecule type" value="Genomic_DNA"/>
</dbReference>
<accession>A0AAD3R6V9</accession>
<dbReference type="AlphaFoldDB" id="A0AAD3R6V9"/>
<comment type="caution">
    <text evidence="1">The sequence shown here is derived from an EMBL/GenBank/DDBJ whole genome shotgun (WGS) entry which is preliminary data.</text>
</comment>
<protein>
    <submittedName>
        <fullName evidence="1">Epsin-2-like protein</fullName>
    </submittedName>
</protein>
<name>A0AAD3R6V9_LATJO</name>
<sequence length="234" mass="23816">MTLDSSQCSSSRHRLRRCGCAEPCHSFHPPTGQIPGDTISTKGNYGWRLRSAFKARGPVVRSGAVAGVSLPETSALLGSPFGSTLTPSHGAPLIFGAANPSSETPVFQLPPHTMGVSYSGFSMLQAAQVAPETGIAQPVSVGGSPQVGLNMNPPCGGTGMVQTGYPVGNPLADPLFLGTGTGQSSFFGGNLQAKVGHLGGSTPQAEGGVPLQPQLLSSSGLGETVSKNNNPFLF</sequence>
<gene>
    <name evidence="1" type="ORF">AKAME5_001145600</name>
</gene>
<organism evidence="1 2">
    <name type="scientific">Lates japonicus</name>
    <name type="common">Japanese lates</name>
    <dbReference type="NCBI Taxonomy" id="270547"/>
    <lineage>
        <taxon>Eukaryota</taxon>
        <taxon>Metazoa</taxon>
        <taxon>Chordata</taxon>
        <taxon>Craniata</taxon>
        <taxon>Vertebrata</taxon>
        <taxon>Euteleostomi</taxon>
        <taxon>Actinopterygii</taxon>
        <taxon>Neopterygii</taxon>
        <taxon>Teleostei</taxon>
        <taxon>Neoteleostei</taxon>
        <taxon>Acanthomorphata</taxon>
        <taxon>Carangaria</taxon>
        <taxon>Carangaria incertae sedis</taxon>
        <taxon>Centropomidae</taxon>
        <taxon>Lates</taxon>
    </lineage>
</organism>
<evidence type="ECO:0000313" key="1">
    <source>
        <dbReference type="EMBL" id="GLD59459.1"/>
    </source>
</evidence>
<proteinExistence type="predicted"/>
<evidence type="ECO:0000313" key="2">
    <source>
        <dbReference type="Proteomes" id="UP001279410"/>
    </source>
</evidence>
<dbReference type="Proteomes" id="UP001279410">
    <property type="component" value="Unassembled WGS sequence"/>
</dbReference>
<reference evidence="1" key="1">
    <citation type="submission" date="2022-08" db="EMBL/GenBank/DDBJ databases">
        <title>Genome sequencing of akame (Lates japonicus).</title>
        <authorList>
            <person name="Hashiguchi Y."/>
            <person name="Takahashi H."/>
        </authorList>
    </citation>
    <scope>NUCLEOTIDE SEQUENCE</scope>
    <source>
        <strain evidence="1">Kochi</strain>
    </source>
</reference>